<dbReference type="AlphaFoldDB" id="A0A3P3U2J9"/>
<name>A0A3P3U2J9_9BACL</name>
<gene>
    <name evidence="5" type="ORF">EHV15_17805</name>
</gene>
<dbReference type="InterPro" id="IPR002173">
    <property type="entry name" value="Carboh/pur_kinase_PfkB_CS"/>
</dbReference>
<dbReference type="GO" id="GO:0016301">
    <property type="term" value="F:kinase activity"/>
    <property type="evidence" value="ECO:0007669"/>
    <property type="project" value="UniProtKB-KW"/>
</dbReference>
<dbReference type="Proteomes" id="UP000267017">
    <property type="component" value="Unassembled WGS sequence"/>
</dbReference>
<keyword evidence="2" id="KW-0808">Transferase</keyword>
<feature type="domain" description="Carbohydrate kinase PfkB" evidence="4">
    <location>
        <begin position="42"/>
        <end position="266"/>
    </location>
</feature>
<dbReference type="InterPro" id="IPR029056">
    <property type="entry name" value="Ribokinase-like"/>
</dbReference>
<dbReference type="Gene3D" id="3.40.1190.20">
    <property type="match status" value="1"/>
</dbReference>
<dbReference type="RefSeq" id="WP_128632376.1">
    <property type="nucleotide sequence ID" value="NZ_RRCN01000001.1"/>
</dbReference>
<dbReference type="SUPFAM" id="SSF53613">
    <property type="entry name" value="Ribokinase-like"/>
    <property type="match status" value="1"/>
</dbReference>
<evidence type="ECO:0000256" key="1">
    <source>
        <dbReference type="ARBA" id="ARBA00010688"/>
    </source>
</evidence>
<dbReference type="NCBIfam" id="NF007321">
    <property type="entry name" value="PRK09813.1"/>
    <property type="match status" value="1"/>
</dbReference>
<evidence type="ECO:0000259" key="4">
    <source>
        <dbReference type="Pfam" id="PF00294"/>
    </source>
</evidence>
<keyword evidence="3 5" id="KW-0418">Kinase</keyword>
<proteinExistence type="inferred from homology"/>
<dbReference type="OrthoDB" id="9775849at2"/>
<organism evidence="5 6">
    <name type="scientific">Paenibacillus oralis</name>
    <dbReference type="NCBI Taxonomy" id="2490856"/>
    <lineage>
        <taxon>Bacteria</taxon>
        <taxon>Bacillati</taxon>
        <taxon>Bacillota</taxon>
        <taxon>Bacilli</taxon>
        <taxon>Bacillales</taxon>
        <taxon>Paenibacillaceae</taxon>
        <taxon>Paenibacillus</taxon>
    </lineage>
</organism>
<comment type="similarity">
    <text evidence="1">Belongs to the carbohydrate kinase PfkB family.</text>
</comment>
<protein>
    <submittedName>
        <fullName evidence="5">Fructoselysine 6-kinase</fullName>
    </submittedName>
</protein>
<sequence>MNKGRGSEGVRIAGVGFSCVDVYDQLNRMYPTGNSVDFVIHMRRMGVQASMVSVVGTDAYGDMMIDMLKTEKIDVSHLSVRQGSTAVFKMELNGNDRVHKEKIEGVMAHFALNEDDRRFIAEHDALHTNLSGRIERELPYFRERGVSIVFDFSTRTKKDIAGAILPDVDYAFFSYTEEDAYITEFIAWAQALGPRIVIATLGERGSLAYDGKTLYRGQIVPAEVVNTVGAGDSFCAGFMYGELQGWSISESLNHGARTAAGVVTKFEPY</sequence>
<evidence type="ECO:0000256" key="3">
    <source>
        <dbReference type="ARBA" id="ARBA00022777"/>
    </source>
</evidence>
<dbReference type="InterPro" id="IPR050306">
    <property type="entry name" value="PfkB_Carbo_kinase"/>
</dbReference>
<dbReference type="PROSITE" id="PS00584">
    <property type="entry name" value="PFKB_KINASES_2"/>
    <property type="match status" value="1"/>
</dbReference>
<dbReference type="PANTHER" id="PTHR43085">
    <property type="entry name" value="HEXOKINASE FAMILY MEMBER"/>
    <property type="match status" value="1"/>
</dbReference>
<evidence type="ECO:0000313" key="6">
    <source>
        <dbReference type="Proteomes" id="UP000267017"/>
    </source>
</evidence>
<keyword evidence="6" id="KW-1185">Reference proteome</keyword>
<evidence type="ECO:0000256" key="2">
    <source>
        <dbReference type="ARBA" id="ARBA00022679"/>
    </source>
</evidence>
<comment type="caution">
    <text evidence="5">The sequence shown here is derived from an EMBL/GenBank/DDBJ whole genome shotgun (WGS) entry which is preliminary data.</text>
</comment>
<dbReference type="PANTHER" id="PTHR43085:SF41">
    <property type="entry name" value="FRUCTOSELYSINE 6-KINASE"/>
    <property type="match status" value="1"/>
</dbReference>
<accession>A0A3P3U2J9</accession>
<dbReference type="EMBL" id="RRCN01000001">
    <property type="protein sequence ID" value="RRJ64572.1"/>
    <property type="molecule type" value="Genomic_DNA"/>
</dbReference>
<dbReference type="InterPro" id="IPR011611">
    <property type="entry name" value="PfkB_dom"/>
</dbReference>
<dbReference type="Pfam" id="PF00294">
    <property type="entry name" value="PfkB"/>
    <property type="match status" value="1"/>
</dbReference>
<evidence type="ECO:0000313" key="5">
    <source>
        <dbReference type="EMBL" id="RRJ64572.1"/>
    </source>
</evidence>
<reference evidence="5 6" key="1">
    <citation type="submission" date="2018-11" db="EMBL/GenBank/DDBJ databases">
        <title>Genome sequencing of Paenibacillus sp. KCOM 3021 (= ChDC PVNT-B20).</title>
        <authorList>
            <person name="Kook J.-K."/>
            <person name="Park S.-N."/>
            <person name="Lim Y.K."/>
        </authorList>
    </citation>
    <scope>NUCLEOTIDE SEQUENCE [LARGE SCALE GENOMIC DNA]</scope>
    <source>
        <strain evidence="5 6">KCOM 3021</strain>
    </source>
</reference>